<evidence type="ECO:0000313" key="2">
    <source>
        <dbReference type="EMBL" id="MBG6085991.1"/>
    </source>
</evidence>
<sequence>MTHHSSALDEHRRRRGGSRPGLSVRQGCEATRGRPSGIQTAARREYDIRLPGATHGPAARLTGASRHRLATLHGGGDGTAFGVTDNVLRRFLSDAADASRPAEWPGQRPGADHA</sequence>
<evidence type="ECO:0000313" key="3">
    <source>
        <dbReference type="Proteomes" id="UP000614047"/>
    </source>
</evidence>
<dbReference type="AlphaFoldDB" id="A0A931DEH4"/>
<accession>A0A931DEH4</accession>
<reference evidence="2" key="1">
    <citation type="submission" date="2020-11" db="EMBL/GenBank/DDBJ databases">
        <title>Sequencing the genomes of 1000 actinobacteria strains.</title>
        <authorList>
            <person name="Klenk H.-P."/>
        </authorList>
    </citation>
    <scope>NUCLEOTIDE SEQUENCE</scope>
    <source>
        <strain evidence="2">DSM 43175</strain>
    </source>
</reference>
<comment type="caution">
    <text evidence="2">The sequence shown here is derived from an EMBL/GenBank/DDBJ whole genome shotgun (WGS) entry which is preliminary data.</text>
</comment>
<feature type="compositionally biased region" description="Basic and acidic residues" evidence="1">
    <location>
        <begin position="1"/>
        <end position="11"/>
    </location>
</feature>
<gene>
    <name evidence="2" type="ORF">IW256_000104</name>
</gene>
<protein>
    <submittedName>
        <fullName evidence="2">Uncharacterized protein</fullName>
    </submittedName>
</protein>
<name>A0A931DEH4_9ACTN</name>
<evidence type="ECO:0000256" key="1">
    <source>
        <dbReference type="SAM" id="MobiDB-lite"/>
    </source>
</evidence>
<dbReference type="Proteomes" id="UP000614047">
    <property type="component" value="Unassembled WGS sequence"/>
</dbReference>
<keyword evidence="3" id="KW-1185">Reference proteome</keyword>
<proteinExistence type="predicted"/>
<organism evidence="2 3">
    <name type="scientific">Actinomadura viridis</name>
    <dbReference type="NCBI Taxonomy" id="58110"/>
    <lineage>
        <taxon>Bacteria</taxon>
        <taxon>Bacillati</taxon>
        <taxon>Actinomycetota</taxon>
        <taxon>Actinomycetes</taxon>
        <taxon>Streptosporangiales</taxon>
        <taxon>Thermomonosporaceae</taxon>
        <taxon>Actinomadura</taxon>
    </lineage>
</organism>
<dbReference type="EMBL" id="JADOUA010000001">
    <property type="protein sequence ID" value="MBG6085991.1"/>
    <property type="molecule type" value="Genomic_DNA"/>
</dbReference>
<feature type="region of interest" description="Disordered" evidence="1">
    <location>
        <begin position="1"/>
        <end position="61"/>
    </location>
</feature>
<feature type="region of interest" description="Disordered" evidence="1">
    <location>
        <begin position="94"/>
        <end position="114"/>
    </location>
</feature>